<feature type="transmembrane region" description="Helical" evidence="12">
    <location>
        <begin position="195"/>
        <end position="216"/>
    </location>
</feature>
<keyword evidence="9 12" id="KW-1133">Transmembrane helix</keyword>
<dbReference type="RefSeq" id="WP_046230956.1">
    <property type="nucleotide sequence ID" value="NZ_FONN01000001.1"/>
</dbReference>
<keyword evidence="10" id="KW-0408">Iron</keyword>
<dbReference type="NCBIfam" id="TIGR00203">
    <property type="entry name" value="cydB"/>
    <property type="match status" value="1"/>
</dbReference>
<evidence type="ECO:0000256" key="11">
    <source>
        <dbReference type="ARBA" id="ARBA00023136"/>
    </source>
</evidence>
<comment type="similarity">
    <text evidence="2">Belongs to the cytochrome ubiquinol oxidase subunit 2 family.</text>
</comment>
<dbReference type="GO" id="GO:0019646">
    <property type="term" value="P:aerobic electron transport chain"/>
    <property type="evidence" value="ECO:0007669"/>
    <property type="project" value="TreeGrafter"/>
</dbReference>
<gene>
    <name evidence="13" type="ORF">SAMN04487969_101857</name>
</gene>
<keyword evidence="6 12" id="KW-0812">Transmembrane</keyword>
<feature type="transmembrane region" description="Helical" evidence="12">
    <location>
        <begin position="253"/>
        <end position="278"/>
    </location>
</feature>
<dbReference type="InterPro" id="IPR003317">
    <property type="entry name" value="Cyt-d_oxidase_su2"/>
</dbReference>
<protein>
    <submittedName>
        <fullName evidence="13">Cytochrome d ubiquinol oxidase subunit II</fullName>
    </submittedName>
</protein>
<dbReference type="OrthoDB" id="9776710at2"/>
<feature type="transmembrane region" description="Helical" evidence="12">
    <location>
        <begin position="57"/>
        <end position="76"/>
    </location>
</feature>
<keyword evidence="5" id="KW-0349">Heme</keyword>
<dbReference type="EMBL" id="FONN01000001">
    <property type="protein sequence ID" value="SFE24107.1"/>
    <property type="molecule type" value="Genomic_DNA"/>
</dbReference>
<keyword evidence="8" id="KW-0249">Electron transport</keyword>
<evidence type="ECO:0000256" key="1">
    <source>
        <dbReference type="ARBA" id="ARBA00004651"/>
    </source>
</evidence>
<feature type="transmembrane region" description="Helical" evidence="12">
    <location>
        <begin position="6"/>
        <end position="36"/>
    </location>
</feature>
<evidence type="ECO:0000313" key="13">
    <source>
        <dbReference type="EMBL" id="SFE24107.1"/>
    </source>
</evidence>
<feature type="transmembrane region" description="Helical" evidence="12">
    <location>
        <begin position="228"/>
        <end position="246"/>
    </location>
</feature>
<dbReference type="GO" id="GO:0005886">
    <property type="term" value="C:plasma membrane"/>
    <property type="evidence" value="ECO:0007669"/>
    <property type="project" value="UniProtKB-SubCell"/>
</dbReference>
<keyword evidence="11 12" id="KW-0472">Membrane</keyword>
<dbReference type="GO" id="GO:0070069">
    <property type="term" value="C:cytochrome complex"/>
    <property type="evidence" value="ECO:0007669"/>
    <property type="project" value="TreeGrafter"/>
</dbReference>
<proteinExistence type="inferred from homology"/>
<evidence type="ECO:0000256" key="5">
    <source>
        <dbReference type="ARBA" id="ARBA00022617"/>
    </source>
</evidence>
<evidence type="ECO:0000313" key="14">
    <source>
        <dbReference type="Proteomes" id="UP000183410"/>
    </source>
</evidence>
<feature type="transmembrane region" description="Helical" evidence="12">
    <location>
        <begin position="298"/>
        <end position="325"/>
    </location>
</feature>
<evidence type="ECO:0000256" key="9">
    <source>
        <dbReference type="ARBA" id="ARBA00022989"/>
    </source>
</evidence>
<evidence type="ECO:0000256" key="12">
    <source>
        <dbReference type="SAM" id="Phobius"/>
    </source>
</evidence>
<feature type="transmembrane region" description="Helical" evidence="12">
    <location>
        <begin position="82"/>
        <end position="102"/>
    </location>
</feature>
<evidence type="ECO:0000256" key="7">
    <source>
        <dbReference type="ARBA" id="ARBA00022723"/>
    </source>
</evidence>
<evidence type="ECO:0000256" key="4">
    <source>
        <dbReference type="ARBA" id="ARBA00022475"/>
    </source>
</evidence>
<reference evidence="14" key="1">
    <citation type="submission" date="2016-10" db="EMBL/GenBank/DDBJ databases">
        <authorList>
            <person name="Varghese N."/>
            <person name="Submissions S."/>
        </authorList>
    </citation>
    <scope>NUCLEOTIDE SEQUENCE [LARGE SCALE GENOMIC DNA]</scope>
    <source>
        <strain evidence="14">CGMCC 1.10223</strain>
    </source>
</reference>
<evidence type="ECO:0000256" key="2">
    <source>
        <dbReference type="ARBA" id="ARBA00007543"/>
    </source>
</evidence>
<keyword evidence="14" id="KW-1185">Reference proteome</keyword>
<keyword evidence="3" id="KW-0813">Transport</keyword>
<feature type="transmembrane region" description="Helical" evidence="12">
    <location>
        <begin position="114"/>
        <end position="140"/>
    </location>
</feature>
<name>A0A1I1YXD1_9BACL</name>
<dbReference type="PANTHER" id="PTHR43141:SF5">
    <property type="entry name" value="CYTOCHROME BD-I UBIQUINOL OXIDASE SUBUNIT 2"/>
    <property type="match status" value="1"/>
</dbReference>
<accession>A0A1I1YXD1</accession>
<evidence type="ECO:0000256" key="10">
    <source>
        <dbReference type="ARBA" id="ARBA00023004"/>
    </source>
</evidence>
<dbReference type="Pfam" id="PF02322">
    <property type="entry name" value="Cyt_bd_oxida_II"/>
    <property type="match status" value="1"/>
</dbReference>
<dbReference type="GO" id="GO:0016682">
    <property type="term" value="F:oxidoreductase activity, acting on diphenols and related substances as donors, oxygen as acceptor"/>
    <property type="evidence" value="ECO:0007669"/>
    <property type="project" value="TreeGrafter"/>
</dbReference>
<evidence type="ECO:0000256" key="6">
    <source>
        <dbReference type="ARBA" id="ARBA00022692"/>
    </source>
</evidence>
<dbReference type="GO" id="GO:0046872">
    <property type="term" value="F:metal ion binding"/>
    <property type="evidence" value="ECO:0007669"/>
    <property type="project" value="UniProtKB-KW"/>
</dbReference>
<dbReference type="AlphaFoldDB" id="A0A1I1YXD1"/>
<dbReference type="PANTHER" id="PTHR43141">
    <property type="entry name" value="CYTOCHROME BD2 SUBUNIT II"/>
    <property type="match status" value="1"/>
</dbReference>
<keyword evidence="4" id="KW-1003">Cell membrane</keyword>
<dbReference type="Proteomes" id="UP000183410">
    <property type="component" value="Unassembled WGS sequence"/>
</dbReference>
<dbReference type="GO" id="GO:0009055">
    <property type="term" value="F:electron transfer activity"/>
    <property type="evidence" value="ECO:0007669"/>
    <property type="project" value="TreeGrafter"/>
</dbReference>
<dbReference type="PIRSF" id="PIRSF000267">
    <property type="entry name" value="Cyt_oxidse_sub2"/>
    <property type="match status" value="1"/>
</dbReference>
<evidence type="ECO:0000256" key="8">
    <source>
        <dbReference type="ARBA" id="ARBA00022982"/>
    </source>
</evidence>
<feature type="transmembrane region" description="Helical" evidence="12">
    <location>
        <begin position="160"/>
        <end position="183"/>
    </location>
</feature>
<keyword evidence="7" id="KW-0479">Metal-binding</keyword>
<evidence type="ECO:0000256" key="3">
    <source>
        <dbReference type="ARBA" id="ARBA00022448"/>
    </source>
</evidence>
<comment type="subcellular location">
    <subcellularLocation>
        <location evidence="1">Cell membrane</location>
        <topology evidence="1">Multi-pass membrane protein</topology>
    </subcellularLocation>
</comment>
<sequence>MSLSDLWFLLIAVLFTGFFFLEGFDFGVGMATGLLSRNDMQKRVLINTIGPFWDANEVWLITAAGAMFAAFPHWYATMFSGYYVLFTLILIALIFRGVAFEFRGKVDHSWWRKTWDVAILFGSSVPPLLFGVMFAGLIKGMPIGEDMEMRSGFTDVVNGYSLWAGITIVGLCLLHGLTFISLRTMGELRERSRHMAAKFLPVQAVLLAVLVVWTYFVTDLFERRGGLLLVFVMIGVLAVLLAGLFLKWRREGWAFCMTGLLILLTFGSFFVGLFPRFMISSINTAFDLTLYNAASSAYTLKAMTIVAATLLPLVLAYQAWSYFVFHKRVSEKEHLEY</sequence>
<organism evidence="13 14">
    <name type="scientific">Paenibacillus algorifonticola</name>
    <dbReference type="NCBI Taxonomy" id="684063"/>
    <lineage>
        <taxon>Bacteria</taxon>
        <taxon>Bacillati</taxon>
        <taxon>Bacillota</taxon>
        <taxon>Bacilli</taxon>
        <taxon>Bacillales</taxon>
        <taxon>Paenibacillaceae</taxon>
        <taxon>Paenibacillus</taxon>
    </lineage>
</organism>